<comment type="caution">
    <text evidence="6">The sequence shown here is derived from an EMBL/GenBank/DDBJ whole genome shotgun (WGS) entry which is preliminary data.</text>
</comment>
<dbReference type="SUPFAM" id="SSF56784">
    <property type="entry name" value="HAD-like"/>
    <property type="match status" value="1"/>
</dbReference>
<keyword evidence="3 4" id="KW-0012">Acyltransferase</keyword>
<dbReference type="InterPro" id="IPR002123">
    <property type="entry name" value="Plipid/glycerol_acylTrfase"/>
</dbReference>
<organism evidence="6 7">
    <name type="scientific">Rhodococcus aetherivorans</name>
    <dbReference type="NCBI Taxonomy" id="191292"/>
    <lineage>
        <taxon>Bacteria</taxon>
        <taxon>Bacillati</taxon>
        <taxon>Actinomycetota</taxon>
        <taxon>Actinomycetes</taxon>
        <taxon>Mycobacteriales</taxon>
        <taxon>Nocardiaceae</taxon>
        <taxon>Rhodococcus</taxon>
    </lineage>
</organism>
<dbReference type="InterPro" id="IPR006385">
    <property type="entry name" value="HAD_hydro_SerB1"/>
</dbReference>
<keyword evidence="4" id="KW-1208">Phospholipid metabolism</keyword>
<comment type="catalytic activity">
    <reaction evidence="4">
        <text>a 1-acyl-sn-glycero-3-phosphate + an acyl-CoA = a 1,2-diacyl-sn-glycero-3-phosphate + CoA</text>
        <dbReference type="Rhea" id="RHEA:19709"/>
        <dbReference type="ChEBI" id="CHEBI:57287"/>
        <dbReference type="ChEBI" id="CHEBI:57970"/>
        <dbReference type="ChEBI" id="CHEBI:58342"/>
        <dbReference type="ChEBI" id="CHEBI:58608"/>
        <dbReference type="EC" id="2.3.1.51"/>
    </reaction>
</comment>
<dbReference type="EC" id="2.3.1.51" evidence="4"/>
<accession>A0ABQ0YM59</accession>
<dbReference type="RefSeq" id="WP_043799840.1">
    <property type="nucleotide sequence ID" value="NZ_BAAAYP010000042.1"/>
</dbReference>
<evidence type="ECO:0000256" key="1">
    <source>
        <dbReference type="ARBA" id="ARBA00008655"/>
    </source>
</evidence>
<dbReference type="InterPro" id="IPR023214">
    <property type="entry name" value="HAD_sf"/>
</dbReference>
<dbReference type="CDD" id="cd07989">
    <property type="entry name" value="LPLAT_AGPAT-like"/>
    <property type="match status" value="1"/>
</dbReference>
<keyword evidence="4" id="KW-0594">Phospholipid biosynthesis</keyword>
<evidence type="ECO:0000313" key="6">
    <source>
        <dbReference type="EMBL" id="GES37661.1"/>
    </source>
</evidence>
<name>A0ABQ0YM59_9NOCA</name>
<evidence type="ECO:0000259" key="5">
    <source>
        <dbReference type="SMART" id="SM00563"/>
    </source>
</evidence>
<reference evidence="6 7" key="1">
    <citation type="journal article" date="2018" name="Biodegradation">
        <title>1,4-Dioxane degradation characteristics of Rhodococcus aetherivorans JCM 14343.</title>
        <authorList>
            <person name="Inoue D."/>
            <person name="Tsunoda T."/>
            <person name="Yamamoto N."/>
            <person name="Ike M."/>
            <person name="Sei K."/>
        </authorList>
    </citation>
    <scope>NUCLEOTIDE SEQUENCE [LARGE SCALE GENOMIC DNA]</scope>
    <source>
        <strain evidence="6 7">JCM 14343</strain>
    </source>
</reference>
<dbReference type="EMBL" id="BLAH01000086">
    <property type="protein sequence ID" value="GES37661.1"/>
    <property type="molecule type" value="Genomic_DNA"/>
</dbReference>
<dbReference type="NCBIfam" id="TIGR01490">
    <property type="entry name" value="HAD-SF-IB-hyp1"/>
    <property type="match status" value="1"/>
</dbReference>
<sequence length="477" mass="51833">MILEEALERVRTGPKGPEIAAFFDFDGTIVHGFSGLHFFRDRLLAGKVGAAELAATMLNGLRGHDTEADFERFVAVAFKAWGGHTEEELYEIGRRLFASTIAGHIYPEAWQLIRAHQAAGHTVVIASSASRYQIQATADALGVEHVLFSPLEVRDGVLTGRVDGKSLWRSGKAQAVVAFAEANNIDREQSYTYSNGGEDADFLATMGNPTPTNPDRNLERTAAEQGWPILRFRPRGTPGTKEVIRTLAAYGGLFGSVWTGVGLGLLNRNKKVALDSIATLTGEVPLALAGIDVNIRNEANAWSHRPAVFIFNHQSQLDPVIMARVLRHSFTGVTKKEMASDPLFGLVLRFVGAAFVDRANTEQAKAALGPVVDTLREGTSVIIAPEGTRSLTPEIGRFKKGAFHIAMQAGVPIVPVVIRNAGEVLWKHSTVLRPGTVDVVVLDPVDVSDWTLEELGTRVAEVEDLYRKTLANWPTTT</sequence>
<dbReference type="SUPFAM" id="SSF69593">
    <property type="entry name" value="Glycerol-3-phosphate (1)-acyltransferase"/>
    <property type="match status" value="1"/>
</dbReference>
<evidence type="ECO:0000313" key="7">
    <source>
        <dbReference type="Proteomes" id="UP000325466"/>
    </source>
</evidence>
<dbReference type="NCBIfam" id="TIGR01488">
    <property type="entry name" value="HAD-SF-IB"/>
    <property type="match status" value="1"/>
</dbReference>
<gene>
    <name evidence="6" type="ORF">RAJCM14343_2916</name>
</gene>
<comment type="similarity">
    <text evidence="1 4">Belongs to the 1-acyl-sn-glycerol-3-phosphate acyltransferase family.</text>
</comment>
<dbReference type="GO" id="GO:0016787">
    <property type="term" value="F:hydrolase activity"/>
    <property type="evidence" value="ECO:0007669"/>
    <property type="project" value="UniProtKB-KW"/>
</dbReference>
<evidence type="ECO:0000256" key="2">
    <source>
        <dbReference type="ARBA" id="ARBA00022679"/>
    </source>
</evidence>
<dbReference type="Pfam" id="PF12710">
    <property type="entry name" value="HAD"/>
    <property type="match status" value="1"/>
</dbReference>
<proteinExistence type="inferred from homology"/>
<dbReference type="InterPro" id="IPR036412">
    <property type="entry name" value="HAD-like_sf"/>
</dbReference>
<keyword evidence="4" id="KW-0444">Lipid biosynthesis</keyword>
<keyword evidence="7" id="KW-1185">Reference proteome</keyword>
<dbReference type="PANTHER" id="PTHR10434">
    <property type="entry name" value="1-ACYL-SN-GLYCEROL-3-PHOSPHATE ACYLTRANSFERASE"/>
    <property type="match status" value="1"/>
</dbReference>
<dbReference type="Gene3D" id="3.40.50.1000">
    <property type="entry name" value="HAD superfamily/HAD-like"/>
    <property type="match status" value="1"/>
</dbReference>
<evidence type="ECO:0000256" key="4">
    <source>
        <dbReference type="RuleBase" id="RU361267"/>
    </source>
</evidence>
<dbReference type="Proteomes" id="UP000325466">
    <property type="component" value="Unassembled WGS sequence"/>
</dbReference>
<keyword evidence="2 4" id="KW-0808">Transferase</keyword>
<feature type="domain" description="Phospholipid/glycerol acyltransferase" evidence="5">
    <location>
        <begin position="307"/>
        <end position="421"/>
    </location>
</feature>
<dbReference type="InterPro" id="IPR004552">
    <property type="entry name" value="AGP_acyltrans"/>
</dbReference>
<dbReference type="Pfam" id="PF01553">
    <property type="entry name" value="Acyltransferase"/>
    <property type="match status" value="1"/>
</dbReference>
<dbReference type="GO" id="GO:0003841">
    <property type="term" value="F:1-acylglycerol-3-phosphate O-acyltransferase activity"/>
    <property type="evidence" value="ECO:0007669"/>
    <property type="project" value="UniProtKB-EC"/>
</dbReference>
<dbReference type="Gene3D" id="1.20.1440.100">
    <property type="entry name" value="SG protein - dephosphorylation function"/>
    <property type="match status" value="1"/>
</dbReference>
<comment type="domain">
    <text evidence="4">The HXXXXD motif is essential for acyltransferase activity and may constitute the binding site for the phosphate moiety of the glycerol-3-phosphate.</text>
</comment>
<keyword evidence="6" id="KW-0378">Hydrolase</keyword>
<dbReference type="NCBIfam" id="TIGR00530">
    <property type="entry name" value="AGP_acyltrn"/>
    <property type="match status" value="1"/>
</dbReference>
<evidence type="ECO:0000256" key="3">
    <source>
        <dbReference type="ARBA" id="ARBA00023315"/>
    </source>
</evidence>
<dbReference type="SMART" id="SM00563">
    <property type="entry name" value="PlsC"/>
    <property type="match status" value="1"/>
</dbReference>
<keyword evidence="4" id="KW-0443">Lipid metabolism</keyword>
<protein>
    <recommendedName>
        <fullName evidence="4">1-acyl-sn-glycerol-3-phosphate acyltransferase</fullName>
        <ecNumber evidence="4">2.3.1.51</ecNumber>
    </recommendedName>
</protein>
<dbReference type="PANTHER" id="PTHR10434:SF66">
    <property type="entry name" value="PHOSPHOLIPID_GLYCEROL ACYLTRANSFERASE DOMAIN-CONTAINING PROTEIN"/>
    <property type="match status" value="1"/>
</dbReference>